<organism evidence="5 6">
    <name type="scientific">Rhamnella rubrinervis</name>
    <dbReference type="NCBI Taxonomy" id="2594499"/>
    <lineage>
        <taxon>Eukaryota</taxon>
        <taxon>Viridiplantae</taxon>
        <taxon>Streptophyta</taxon>
        <taxon>Embryophyta</taxon>
        <taxon>Tracheophyta</taxon>
        <taxon>Spermatophyta</taxon>
        <taxon>Magnoliopsida</taxon>
        <taxon>eudicotyledons</taxon>
        <taxon>Gunneridae</taxon>
        <taxon>Pentapetalae</taxon>
        <taxon>rosids</taxon>
        <taxon>fabids</taxon>
        <taxon>Rosales</taxon>
        <taxon>Rhamnaceae</taxon>
        <taxon>rhamnoid group</taxon>
        <taxon>Rhamneae</taxon>
        <taxon>Rhamnella</taxon>
    </lineage>
</organism>
<gene>
    <name evidence="5" type="ORF">FNV43_RR13186</name>
</gene>
<comment type="subcellular location">
    <subcellularLocation>
        <location evidence="1">Membrane</location>
        <topology evidence="1">Multi-pass membrane protein</topology>
    </subcellularLocation>
</comment>
<dbReference type="Proteomes" id="UP000796880">
    <property type="component" value="Unassembled WGS sequence"/>
</dbReference>
<sequence>MLRKTIPALRPDKDLFILIRAFAASVILLTGNSQFNEANDQPHNRDEEKDGEHAAHVHVHTHVAYSYAHGSLALNNSNSELLRDQVLEMGIVVHSVIIGISLGASESPKTIKPLIAALTFH</sequence>
<evidence type="ECO:0000256" key="4">
    <source>
        <dbReference type="ARBA" id="ARBA00023136"/>
    </source>
</evidence>
<dbReference type="Pfam" id="PF02535">
    <property type="entry name" value="Zip"/>
    <property type="match status" value="1"/>
</dbReference>
<evidence type="ECO:0000313" key="6">
    <source>
        <dbReference type="Proteomes" id="UP000796880"/>
    </source>
</evidence>
<dbReference type="PANTHER" id="PTHR11040:SF153">
    <property type="entry name" value="ZINC TRANSPORTER 8-LIKE"/>
    <property type="match status" value="1"/>
</dbReference>
<evidence type="ECO:0000313" key="5">
    <source>
        <dbReference type="EMBL" id="KAF3443503.1"/>
    </source>
</evidence>
<evidence type="ECO:0000256" key="3">
    <source>
        <dbReference type="ARBA" id="ARBA00022989"/>
    </source>
</evidence>
<dbReference type="PANTHER" id="PTHR11040">
    <property type="entry name" value="ZINC/IRON TRANSPORTER"/>
    <property type="match status" value="1"/>
</dbReference>
<keyword evidence="4" id="KW-0472">Membrane</keyword>
<name>A0A8K0H0S5_9ROSA</name>
<dbReference type="GO" id="GO:0005886">
    <property type="term" value="C:plasma membrane"/>
    <property type="evidence" value="ECO:0007669"/>
    <property type="project" value="TreeGrafter"/>
</dbReference>
<dbReference type="GO" id="GO:0005385">
    <property type="term" value="F:zinc ion transmembrane transporter activity"/>
    <property type="evidence" value="ECO:0007669"/>
    <property type="project" value="TreeGrafter"/>
</dbReference>
<comment type="caution">
    <text evidence="5">The sequence shown here is derived from an EMBL/GenBank/DDBJ whole genome shotgun (WGS) entry which is preliminary data.</text>
</comment>
<evidence type="ECO:0000256" key="2">
    <source>
        <dbReference type="ARBA" id="ARBA00022692"/>
    </source>
</evidence>
<keyword evidence="6" id="KW-1185">Reference proteome</keyword>
<reference evidence="5" key="1">
    <citation type="submission" date="2020-03" db="EMBL/GenBank/DDBJ databases">
        <title>A high-quality chromosome-level genome assembly of a woody plant with both climbing and erect habits, Rhamnella rubrinervis.</title>
        <authorList>
            <person name="Lu Z."/>
            <person name="Yang Y."/>
            <person name="Zhu X."/>
            <person name="Sun Y."/>
        </authorList>
    </citation>
    <scope>NUCLEOTIDE SEQUENCE</scope>
    <source>
        <strain evidence="5">BYM</strain>
        <tissue evidence="5">Leaf</tissue>
    </source>
</reference>
<protein>
    <submittedName>
        <fullName evidence="5">Uncharacterized protein</fullName>
    </submittedName>
</protein>
<dbReference type="AlphaFoldDB" id="A0A8K0H0S5"/>
<keyword evidence="2" id="KW-0812">Transmembrane</keyword>
<dbReference type="InterPro" id="IPR003689">
    <property type="entry name" value="ZIP"/>
</dbReference>
<keyword evidence="3" id="KW-1133">Transmembrane helix</keyword>
<proteinExistence type="predicted"/>
<accession>A0A8K0H0S5</accession>
<dbReference type="OrthoDB" id="448280at2759"/>
<dbReference type="EMBL" id="VOIH02000006">
    <property type="protein sequence ID" value="KAF3443503.1"/>
    <property type="molecule type" value="Genomic_DNA"/>
</dbReference>
<evidence type="ECO:0000256" key="1">
    <source>
        <dbReference type="ARBA" id="ARBA00004141"/>
    </source>
</evidence>